<proteinExistence type="predicted"/>
<keyword evidence="2" id="KW-1185">Reference proteome</keyword>
<dbReference type="EMBL" id="CP003842">
    <property type="protein sequence ID" value="AFS80282.1"/>
    <property type="molecule type" value="Genomic_DNA"/>
</dbReference>
<dbReference type="STRING" id="1229908.NKOR_01880"/>
<organism evidence="1 2">
    <name type="scientific">Candidatus Nitrosopumilus koreensis AR1</name>
    <dbReference type="NCBI Taxonomy" id="1229908"/>
    <lineage>
        <taxon>Archaea</taxon>
        <taxon>Nitrososphaerota</taxon>
        <taxon>Nitrososphaeria</taxon>
        <taxon>Nitrosopumilales</taxon>
        <taxon>Nitrosopumilaceae</taxon>
        <taxon>Nitrosopumilus</taxon>
    </lineage>
</organism>
<sequence length="46" mass="5438">MKTENEIAEYRKDIEQRLVNTESMDAMKYYQGVLRALEWVVTGNDV</sequence>
<dbReference type="AlphaFoldDB" id="K0B5A5"/>
<dbReference type="KEGG" id="nkr:NKOR_01880"/>
<protein>
    <submittedName>
        <fullName evidence="1">Uncharacterized protein</fullName>
    </submittedName>
</protein>
<dbReference type="PATRIC" id="fig|1229908.8.peg.399"/>
<reference evidence="1 2" key="1">
    <citation type="journal article" date="2012" name="J. Bacteriol.">
        <title>Draft Genome Sequence of an Ammonia-Oxidizing Archaeon, "Candidatus Nitrosopumilus koreensis" AR1, from Marine Sediment.</title>
        <authorList>
            <person name="Park S.J."/>
            <person name="Kim J.G."/>
            <person name="Jung M.Y."/>
            <person name="Kim S.J."/>
            <person name="Cha I.T."/>
            <person name="Kwon K."/>
            <person name="Lee J.H."/>
            <person name="Rhee S.K."/>
        </authorList>
    </citation>
    <scope>NUCLEOTIDE SEQUENCE [LARGE SCALE GENOMIC DNA]</scope>
    <source>
        <strain evidence="1 2">AR1</strain>
    </source>
</reference>
<dbReference type="HOGENOM" id="CLU_3178392_0_0_2"/>
<gene>
    <name evidence="1" type="ORF">NKOR_01880</name>
</gene>
<name>K0B5A5_9ARCH</name>
<dbReference type="Proteomes" id="UP000006101">
    <property type="component" value="Chromosome"/>
</dbReference>
<dbReference type="GeneID" id="58787097"/>
<dbReference type="RefSeq" id="WP_014962671.1">
    <property type="nucleotide sequence ID" value="NC_018655.1"/>
</dbReference>
<accession>K0B5A5</accession>
<evidence type="ECO:0000313" key="1">
    <source>
        <dbReference type="EMBL" id="AFS80282.1"/>
    </source>
</evidence>
<evidence type="ECO:0000313" key="2">
    <source>
        <dbReference type="Proteomes" id="UP000006101"/>
    </source>
</evidence>